<comment type="caution">
    <text evidence="1">The sequence shown here is derived from an EMBL/GenBank/DDBJ whole genome shotgun (WGS) entry which is preliminary data.</text>
</comment>
<accession>A0ABW0CPK8</accession>
<evidence type="ECO:0008006" key="3">
    <source>
        <dbReference type="Google" id="ProtNLM"/>
    </source>
</evidence>
<evidence type="ECO:0000313" key="1">
    <source>
        <dbReference type="EMBL" id="MFC5217293.1"/>
    </source>
</evidence>
<sequence length="187" mass="20404">MSSTNTPGPNEGPLSDIEVRVPCQYCPPPAMVPRTLFSLHMASEHPEKIHHHDPKQQLAEAGDALYAIGRACLVVKGTLEAPYPDDPRWSPWTRFVSGPARTAYNLGFLLRRRYSKTPGSRAHLGTTALTRLYNAARTLADQTIGHDQACEWHTNSHSFCSCQTYSAACAGVDAALAALDNDSEKEG</sequence>
<dbReference type="RefSeq" id="WP_380857853.1">
    <property type="nucleotide sequence ID" value="NZ_JBHSKM010000019.1"/>
</dbReference>
<gene>
    <name evidence="1" type="ORF">ACFPQ9_25985</name>
</gene>
<keyword evidence="2" id="KW-1185">Reference proteome</keyword>
<protein>
    <recommendedName>
        <fullName evidence="3">C2H2-type domain-containing protein</fullName>
    </recommendedName>
</protein>
<dbReference type="EMBL" id="JBHSKM010000019">
    <property type="protein sequence ID" value="MFC5217293.1"/>
    <property type="molecule type" value="Genomic_DNA"/>
</dbReference>
<evidence type="ECO:0000313" key="2">
    <source>
        <dbReference type="Proteomes" id="UP001596263"/>
    </source>
</evidence>
<reference evidence="2" key="1">
    <citation type="journal article" date="2019" name="Int. J. Syst. Evol. Microbiol.">
        <title>The Global Catalogue of Microorganisms (GCM) 10K type strain sequencing project: providing services to taxonomists for standard genome sequencing and annotation.</title>
        <authorList>
            <consortium name="The Broad Institute Genomics Platform"/>
            <consortium name="The Broad Institute Genome Sequencing Center for Infectious Disease"/>
            <person name="Wu L."/>
            <person name="Ma J."/>
        </authorList>
    </citation>
    <scope>NUCLEOTIDE SEQUENCE [LARGE SCALE GENOMIC DNA]</scope>
    <source>
        <strain evidence="2">KCTC 42586</strain>
    </source>
</reference>
<name>A0ABW0CPK8_STRCD</name>
<dbReference type="Proteomes" id="UP001596263">
    <property type="component" value="Unassembled WGS sequence"/>
</dbReference>
<proteinExistence type="predicted"/>
<organism evidence="1 2">
    <name type="scientific">Streptomyces coerulescens</name>
    <dbReference type="NCBI Taxonomy" id="29304"/>
    <lineage>
        <taxon>Bacteria</taxon>
        <taxon>Bacillati</taxon>
        <taxon>Actinomycetota</taxon>
        <taxon>Actinomycetes</taxon>
        <taxon>Kitasatosporales</taxon>
        <taxon>Streptomycetaceae</taxon>
        <taxon>Streptomyces</taxon>
    </lineage>
</organism>